<dbReference type="SUPFAM" id="SSF103473">
    <property type="entry name" value="MFS general substrate transporter"/>
    <property type="match status" value="1"/>
</dbReference>
<dbReference type="AlphaFoldDB" id="G6ED94"/>
<evidence type="ECO:0000313" key="7">
    <source>
        <dbReference type="Proteomes" id="UP000004030"/>
    </source>
</evidence>
<evidence type="ECO:0000259" key="5">
    <source>
        <dbReference type="PROSITE" id="PS50850"/>
    </source>
</evidence>
<evidence type="ECO:0000313" key="6">
    <source>
        <dbReference type="EMBL" id="EHJ60693.1"/>
    </source>
</evidence>
<comment type="caution">
    <text evidence="6">The sequence shown here is derived from an EMBL/GenBank/DDBJ whole genome shotgun (WGS) entry which is preliminary data.</text>
</comment>
<dbReference type="Gene3D" id="1.20.1250.20">
    <property type="entry name" value="MFS general substrate transporter like domains"/>
    <property type="match status" value="2"/>
</dbReference>
<organism evidence="6 7">
    <name type="scientific">Novosphingobium pentaromativorans US6-1</name>
    <dbReference type="NCBI Taxonomy" id="1088721"/>
    <lineage>
        <taxon>Bacteria</taxon>
        <taxon>Pseudomonadati</taxon>
        <taxon>Pseudomonadota</taxon>
        <taxon>Alphaproteobacteria</taxon>
        <taxon>Sphingomonadales</taxon>
        <taxon>Sphingomonadaceae</taxon>
        <taxon>Novosphingobium</taxon>
    </lineage>
</organism>
<dbReference type="InterPro" id="IPR020846">
    <property type="entry name" value="MFS_dom"/>
</dbReference>
<dbReference type="Proteomes" id="UP000004030">
    <property type="component" value="Unassembled WGS sequence"/>
</dbReference>
<dbReference type="InterPro" id="IPR050327">
    <property type="entry name" value="Proton-linked_MCT"/>
</dbReference>
<evidence type="ECO:0000256" key="3">
    <source>
        <dbReference type="ARBA" id="ARBA00023136"/>
    </source>
</evidence>
<sequence>MGSAYFREFRLHWPNLLGSALGLAFGMAINQYILNLFGPAMIAEFGWSKAQFALVGSFGIVGLVAMPIAGRIADRYGPRKAAMIGYAVVPACYFAFSLMNGEIWQFYALTLVKGTVGILTTTMVFTRVVVERFDSARGLALSCLLSCTPLVGAIAAPIFGSVIETAGWRTAYQLMALVSLCGGLAAILLMGKSRGHGHAKVVAGPKMHWAELRGMFGNRVFLLLLGGMFFCNIPQTLVYGQMSLMLAENGIPLSQSAALVSVYALCVVVGRFLCGFALDKISPHVVAVFALGPPAFAYVAIASGADAFAVLAGSIAVIGLAQGAETDVAAYLTSRRFALAHYSFIFSLLMVGSGLASAIGSVVMSMTLAGTESYDTFLYIAALATIGGALCFYFTGGRAQPEVADDQLLAARLASAD</sequence>
<feature type="transmembrane region" description="Helical" evidence="4">
    <location>
        <begin position="285"/>
        <end position="301"/>
    </location>
</feature>
<feature type="transmembrane region" description="Helical" evidence="4">
    <location>
        <begin position="104"/>
        <end position="126"/>
    </location>
</feature>
<feature type="transmembrane region" description="Helical" evidence="4">
    <location>
        <begin position="138"/>
        <end position="159"/>
    </location>
</feature>
<dbReference type="PATRIC" id="fig|1088721.3.peg.2292"/>
<evidence type="ECO:0000256" key="1">
    <source>
        <dbReference type="ARBA" id="ARBA00022692"/>
    </source>
</evidence>
<dbReference type="PROSITE" id="PS50850">
    <property type="entry name" value="MFS"/>
    <property type="match status" value="1"/>
</dbReference>
<protein>
    <recommendedName>
        <fullName evidence="5">Major facilitator superfamily (MFS) profile domain-containing protein</fullName>
    </recommendedName>
</protein>
<reference evidence="6 7" key="1">
    <citation type="journal article" date="2012" name="J. Bacteriol.">
        <title>Genome sequence of benzo(a)pyrene-degrading bacterium Novosphingobium pentaromativorans US6-1.</title>
        <authorList>
            <person name="Luo Y.R."/>
            <person name="Kang S.G."/>
            <person name="Kim S.J."/>
            <person name="Kim M.R."/>
            <person name="Li N."/>
            <person name="Lee J.H."/>
            <person name="Kwon K.K."/>
        </authorList>
    </citation>
    <scope>NUCLEOTIDE SEQUENCE [LARGE SCALE GENOMIC DNA]</scope>
    <source>
        <strain evidence="6 7">US6-1</strain>
    </source>
</reference>
<dbReference type="OrthoDB" id="9796632at2"/>
<evidence type="ECO:0000256" key="4">
    <source>
        <dbReference type="SAM" id="Phobius"/>
    </source>
</evidence>
<feature type="transmembrane region" description="Helical" evidence="4">
    <location>
        <begin position="12"/>
        <end position="30"/>
    </location>
</feature>
<dbReference type="eggNOG" id="COG2807">
    <property type="taxonomic scope" value="Bacteria"/>
</dbReference>
<dbReference type="InterPro" id="IPR011701">
    <property type="entry name" value="MFS"/>
</dbReference>
<dbReference type="GO" id="GO:0022857">
    <property type="term" value="F:transmembrane transporter activity"/>
    <property type="evidence" value="ECO:0007669"/>
    <property type="project" value="InterPro"/>
</dbReference>
<dbReference type="InterPro" id="IPR036259">
    <property type="entry name" value="MFS_trans_sf"/>
</dbReference>
<feature type="transmembrane region" description="Helical" evidence="4">
    <location>
        <begin position="171"/>
        <end position="190"/>
    </location>
</feature>
<dbReference type="Pfam" id="PF07690">
    <property type="entry name" value="MFS_1"/>
    <property type="match status" value="1"/>
</dbReference>
<dbReference type="PANTHER" id="PTHR11360">
    <property type="entry name" value="MONOCARBOXYLATE TRANSPORTER"/>
    <property type="match status" value="1"/>
</dbReference>
<feature type="transmembrane region" description="Helical" evidence="4">
    <location>
        <begin position="344"/>
        <end position="364"/>
    </location>
</feature>
<keyword evidence="3 4" id="KW-0472">Membrane</keyword>
<keyword evidence="1 4" id="KW-0812">Transmembrane</keyword>
<feature type="transmembrane region" description="Helical" evidence="4">
    <location>
        <begin position="50"/>
        <end position="69"/>
    </location>
</feature>
<dbReference type="PANTHER" id="PTHR11360:SF290">
    <property type="entry name" value="MONOCARBOXYLATE MFS PERMEASE"/>
    <property type="match status" value="1"/>
</dbReference>
<evidence type="ECO:0000256" key="2">
    <source>
        <dbReference type="ARBA" id="ARBA00022989"/>
    </source>
</evidence>
<dbReference type="RefSeq" id="WP_007013230.1">
    <property type="nucleotide sequence ID" value="NZ_AGFM01000033.1"/>
</dbReference>
<keyword evidence="7" id="KW-1185">Reference proteome</keyword>
<gene>
    <name evidence="6" type="ORF">NSU_2315</name>
</gene>
<keyword evidence="2 4" id="KW-1133">Transmembrane helix</keyword>
<proteinExistence type="predicted"/>
<feature type="transmembrane region" description="Helical" evidence="4">
    <location>
        <begin position="216"/>
        <end position="237"/>
    </location>
</feature>
<feature type="transmembrane region" description="Helical" evidence="4">
    <location>
        <begin position="307"/>
        <end position="332"/>
    </location>
</feature>
<feature type="domain" description="Major facilitator superfamily (MFS) profile" evidence="5">
    <location>
        <begin position="16"/>
        <end position="399"/>
    </location>
</feature>
<name>G6ED94_9SPHN</name>
<feature type="transmembrane region" description="Helical" evidence="4">
    <location>
        <begin position="257"/>
        <end position="278"/>
    </location>
</feature>
<accession>G6ED94</accession>
<dbReference type="EMBL" id="AGFM01000033">
    <property type="protein sequence ID" value="EHJ60693.1"/>
    <property type="molecule type" value="Genomic_DNA"/>
</dbReference>
<feature type="transmembrane region" description="Helical" evidence="4">
    <location>
        <begin position="376"/>
        <end position="395"/>
    </location>
</feature>
<feature type="transmembrane region" description="Helical" evidence="4">
    <location>
        <begin position="81"/>
        <end position="98"/>
    </location>
</feature>